<protein>
    <submittedName>
        <fullName evidence="1">Uncharacterized protein</fullName>
    </submittedName>
</protein>
<comment type="caution">
    <text evidence="1">The sequence shown here is derived from an EMBL/GenBank/DDBJ whole genome shotgun (WGS) entry which is preliminary data.</text>
</comment>
<keyword evidence="2" id="KW-1185">Reference proteome</keyword>
<organism evidence="1 2">
    <name type="scientific">Neorhizobium alkalisoli</name>
    <dbReference type="NCBI Taxonomy" id="528178"/>
    <lineage>
        <taxon>Bacteria</taxon>
        <taxon>Pseudomonadati</taxon>
        <taxon>Pseudomonadota</taxon>
        <taxon>Alphaproteobacteria</taxon>
        <taxon>Hyphomicrobiales</taxon>
        <taxon>Rhizobiaceae</taxon>
        <taxon>Rhizobium/Agrobacterium group</taxon>
        <taxon>Neorhizobium</taxon>
    </lineage>
</organism>
<dbReference type="EMBL" id="VIWP01000008">
    <property type="protein sequence ID" value="TWF49478.1"/>
    <property type="molecule type" value="Genomic_DNA"/>
</dbReference>
<evidence type="ECO:0000313" key="1">
    <source>
        <dbReference type="EMBL" id="TWF49478.1"/>
    </source>
</evidence>
<name>A0A561QGI1_9HYPH</name>
<evidence type="ECO:0000313" key="2">
    <source>
        <dbReference type="Proteomes" id="UP000320653"/>
    </source>
</evidence>
<reference evidence="1 2" key="1">
    <citation type="submission" date="2019-06" db="EMBL/GenBank/DDBJ databases">
        <title>Sorghum-associated microbial communities from plants grown in Nebraska, USA.</title>
        <authorList>
            <person name="Schachtman D."/>
        </authorList>
    </citation>
    <scope>NUCLEOTIDE SEQUENCE [LARGE SCALE GENOMIC DNA]</scope>
    <source>
        <strain evidence="1 2">1225</strain>
    </source>
</reference>
<dbReference type="Proteomes" id="UP000320653">
    <property type="component" value="Unassembled WGS sequence"/>
</dbReference>
<accession>A0A561QGI1</accession>
<sequence length="227" mass="25992">MYMAQRLAELEATMRPVLEELGFECRLLTRRQYECITFVRPGAEEWSSAVEIRFLCQEVSGADEASWGTDTQVTSWDVHVQEIGNDGWATWNCEGPNIWGVDVSMRDAMLIASEMLRTEPLIPTGRNVPRVPNSYPLVELWRAIRNRYEYDEEVSAIGLARDDDGNETLSFTDDGRVYDFVFSSDGKEVMFLIDGEENARCKTYVRDLMGQLSSAIARYPGDPYRMR</sequence>
<dbReference type="AlphaFoldDB" id="A0A561QGI1"/>
<proteinExistence type="predicted"/>
<gene>
    <name evidence="1" type="ORF">FHW37_108148</name>
</gene>